<evidence type="ECO:0000313" key="2">
    <source>
        <dbReference type="WBParaSite" id="maker-uti_cns_0002052-snap-gene-0.10-mRNA-1"/>
    </source>
</evidence>
<dbReference type="GO" id="GO:0006511">
    <property type="term" value="P:ubiquitin-dependent protein catabolic process"/>
    <property type="evidence" value="ECO:0007669"/>
    <property type="project" value="InterPro"/>
</dbReference>
<evidence type="ECO:0000313" key="1">
    <source>
        <dbReference type="Proteomes" id="UP000095280"/>
    </source>
</evidence>
<dbReference type="OrthoDB" id="422728at2759"/>
<protein>
    <submittedName>
        <fullName evidence="2">PI3K/PI4K domain-containing protein</fullName>
    </submittedName>
</protein>
<dbReference type="InterPro" id="IPR055418">
    <property type="entry name" value="UFD1_N2"/>
</dbReference>
<proteinExistence type="predicted"/>
<dbReference type="Proteomes" id="UP000095280">
    <property type="component" value="Unplaced"/>
</dbReference>
<reference evidence="2" key="1">
    <citation type="submission" date="2016-11" db="UniProtKB">
        <authorList>
            <consortium name="WormBaseParasite"/>
        </authorList>
    </citation>
    <scope>IDENTIFICATION</scope>
</reference>
<organism evidence="1 2">
    <name type="scientific">Macrostomum lignano</name>
    <dbReference type="NCBI Taxonomy" id="282301"/>
    <lineage>
        <taxon>Eukaryota</taxon>
        <taxon>Metazoa</taxon>
        <taxon>Spiralia</taxon>
        <taxon>Lophotrochozoa</taxon>
        <taxon>Platyhelminthes</taxon>
        <taxon>Rhabditophora</taxon>
        <taxon>Macrostomorpha</taxon>
        <taxon>Macrostomida</taxon>
        <taxon>Macrostomidae</taxon>
        <taxon>Macrostomum</taxon>
    </lineage>
</organism>
<dbReference type="GO" id="GO:0036503">
    <property type="term" value="P:ERAD pathway"/>
    <property type="evidence" value="ECO:0007669"/>
    <property type="project" value="TreeGrafter"/>
</dbReference>
<accession>A0A1I8GHP3</accession>
<dbReference type="AlphaFoldDB" id="A0A1I8GHP3"/>
<keyword evidence="1" id="KW-1185">Reference proteome</keyword>
<dbReference type="GO" id="GO:0031593">
    <property type="term" value="F:polyubiquitin modification-dependent protein binding"/>
    <property type="evidence" value="ECO:0007669"/>
    <property type="project" value="TreeGrafter"/>
</dbReference>
<dbReference type="STRING" id="282301.A0A1I8GHP3"/>
<dbReference type="Pfam" id="PF24842">
    <property type="entry name" value="UFD1_N2"/>
    <property type="match status" value="1"/>
</dbReference>
<dbReference type="WBParaSite" id="maker-uti_cns_0002052-snap-gene-0.10-mRNA-1">
    <property type="protein sequence ID" value="maker-uti_cns_0002052-snap-gene-0.10-mRNA-1"/>
    <property type="gene ID" value="maker-uti_cns_0002052-snap-gene-0.10"/>
</dbReference>
<dbReference type="PANTHER" id="PTHR12555">
    <property type="entry name" value="UBIQUITIN FUSION DEGRADATON PROTEIN 1"/>
    <property type="match status" value="1"/>
</dbReference>
<dbReference type="Gene3D" id="3.10.330.10">
    <property type="match status" value="1"/>
</dbReference>
<dbReference type="InterPro" id="IPR004854">
    <property type="entry name" value="Ufd1-like"/>
</dbReference>
<sequence>MQLGTFQLYSEASAADLLATEPDLECQVEHTGRLILPDRLLHRLAACQPPFLFRLSTASATVHLGYPVFRGFRPQKSDGISIGNALIAPAWAAKQLSNAGSSLTADTQDAFNNCRAVLSIVALPTGSFIRLQPMQPDEVFGWTNPTATLNKKLRDFACLSVGCVFSILYIDKTFHFEVKSLKPAEAVCIIDCDMQLEFDFSSNDPAQGAGTSQVDRNRHDDVVLNDDRLLRCGVSTKPAVSADTTDSDISAKMQPTDPAPRCSDLLRDALGRARESVNAASRRWGSGVELASGQTVGTSAPLLPPAEEAKARKADPVPNLSYLWGSLNFLRPVGRVSSDQDAARSAVDAQDSFGAGRGVRLKDSLTPE</sequence>
<dbReference type="GO" id="GO:0034098">
    <property type="term" value="C:VCP-NPL4-UFD1 AAA ATPase complex"/>
    <property type="evidence" value="ECO:0007669"/>
    <property type="project" value="TreeGrafter"/>
</dbReference>
<dbReference type="PANTHER" id="PTHR12555:SF13">
    <property type="entry name" value="UBIQUITIN RECOGNITION FACTOR IN ER-ASSOCIATED DEGRADATION PROTEIN 1"/>
    <property type="match status" value="1"/>
</dbReference>
<name>A0A1I8GHP3_9PLAT</name>